<evidence type="ECO:0000256" key="1">
    <source>
        <dbReference type="SAM" id="MobiDB-lite"/>
    </source>
</evidence>
<protein>
    <submittedName>
        <fullName evidence="2">Uncharacterized protein</fullName>
    </submittedName>
</protein>
<sequence>MQGLEGPCHAAQGSLGGGRVHDASVERSSRRGRRWWMRRSRAQRIEDFKGHRVSGGRLGSHHVVAGWRAKRSRPVWTRSSRTSHLRLSDQRRARPQASTPQLADPHHSPAPCMAAVVLVRPLGPPCASLPALDSLDPISLSICSTCRVLGHLISTHSLPLLHSLLPA</sequence>
<keyword evidence="3" id="KW-1185">Reference proteome</keyword>
<organism evidence="2 3">
    <name type="scientific">Polyplosphaeria fusca</name>
    <dbReference type="NCBI Taxonomy" id="682080"/>
    <lineage>
        <taxon>Eukaryota</taxon>
        <taxon>Fungi</taxon>
        <taxon>Dikarya</taxon>
        <taxon>Ascomycota</taxon>
        <taxon>Pezizomycotina</taxon>
        <taxon>Dothideomycetes</taxon>
        <taxon>Pleosporomycetidae</taxon>
        <taxon>Pleosporales</taxon>
        <taxon>Tetraplosphaeriaceae</taxon>
        <taxon>Polyplosphaeria</taxon>
    </lineage>
</organism>
<reference evidence="2" key="1">
    <citation type="journal article" date="2020" name="Stud. Mycol.">
        <title>101 Dothideomycetes genomes: a test case for predicting lifestyles and emergence of pathogens.</title>
        <authorList>
            <person name="Haridas S."/>
            <person name="Albert R."/>
            <person name="Binder M."/>
            <person name="Bloem J."/>
            <person name="Labutti K."/>
            <person name="Salamov A."/>
            <person name="Andreopoulos B."/>
            <person name="Baker S."/>
            <person name="Barry K."/>
            <person name="Bills G."/>
            <person name="Bluhm B."/>
            <person name="Cannon C."/>
            <person name="Castanera R."/>
            <person name="Culley D."/>
            <person name="Daum C."/>
            <person name="Ezra D."/>
            <person name="Gonzalez J."/>
            <person name="Henrissat B."/>
            <person name="Kuo A."/>
            <person name="Liang C."/>
            <person name="Lipzen A."/>
            <person name="Lutzoni F."/>
            <person name="Magnuson J."/>
            <person name="Mondo S."/>
            <person name="Nolan M."/>
            <person name="Ohm R."/>
            <person name="Pangilinan J."/>
            <person name="Park H.-J."/>
            <person name="Ramirez L."/>
            <person name="Alfaro M."/>
            <person name="Sun H."/>
            <person name="Tritt A."/>
            <person name="Yoshinaga Y."/>
            <person name="Zwiers L.-H."/>
            <person name="Turgeon B."/>
            <person name="Goodwin S."/>
            <person name="Spatafora J."/>
            <person name="Crous P."/>
            <person name="Grigoriev I."/>
        </authorList>
    </citation>
    <scope>NUCLEOTIDE SEQUENCE</scope>
    <source>
        <strain evidence="2">CBS 125425</strain>
    </source>
</reference>
<dbReference type="EMBL" id="ML996188">
    <property type="protein sequence ID" value="KAF2731838.1"/>
    <property type="molecule type" value="Genomic_DNA"/>
</dbReference>
<dbReference type="AlphaFoldDB" id="A0A9P4QQG0"/>
<gene>
    <name evidence="2" type="ORF">EJ04DRAFT_361580</name>
</gene>
<dbReference type="Proteomes" id="UP000799444">
    <property type="component" value="Unassembled WGS sequence"/>
</dbReference>
<feature type="compositionally biased region" description="Basic and acidic residues" evidence="1">
    <location>
        <begin position="19"/>
        <end position="29"/>
    </location>
</feature>
<comment type="caution">
    <text evidence="2">The sequence shown here is derived from an EMBL/GenBank/DDBJ whole genome shotgun (WGS) entry which is preliminary data.</text>
</comment>
<name>A0A9P4QQG0_9PLEO</name>
<evidence type="ECO:0000313" key="2">
    <source>
        <dbReference type="EMBL" id="KAF2731838.1"/>
    </source>
</evidence>
<evidence type="ECO:0000313" key="3">
    <source>
        <dbReference type="Proteomes" id="UP000799444"/>
    </source>
</evidence>
<feature type="region of interest" description="Disordered" evidence="1">
    <location>
        <begin position="71"/>
        <end position="107"/>
    </location>
</feature>
<accession>A0A9P4QQG0</accession>
<feature type="region of interest" description="Disordered" evidence="1">
    <location>
        <begin position="1"/>
        <end position="32"/>
    </location>
</feature>
<proteinExistence type="predicted"/>